<evidence type="ECO:0000256" key="2">
    <source>
        <dbReference type="SAM" id="Phobius"/>
    </source>
</evidence>
<proteinExistence type="predicted"/>
<dbReference type="AlphaFoldDB" id="A0A8H6MU51"/>
<evidence type="ECO:0000313" key="6">
    <source>
        <dbReference type="Proteomes" id="UP000652219"/>
    </source>
</evidence>
<keyword evidence="2" id="KW-0812">Transmembrane</keyword>
<dbReference type="PANTHER" id="PTHR36853">
    <property type="entry name" value="EXPRESSED PROTEIN"/>
    <property type="match status" value="1"/>
</dbReference>
<evidence type="ECO:0000259" key="4">
    <source>
        <dbReference type="Pfam" id="PF12955"/>
    </source>
</evidence>
<keyword evidence="2" id="KW-1133">Transmembrane helix</keyword>
<evidence type="ECO:0000313" key="5">
    <source>
        <dbReference type="EMBL" id="KAF6809087.1"/>
    </source>
</evidence>
<dbReference type="GO" id="GO:0005783">
    <property type="term" value="C:endoplasmic reticulum"/>
    <property type="evidence" value="ECO:0007669"/>
    <property type="project" value="TreeGrafter"/>
</dbReference>
<protein>
    <submittedName>
        <fullName evidence="5">Arsenate reductase</fullName>
    </submittedName>
</protein>
<feature type="transmembrane region" description="Helical" evidence="2">
    <location>
        <begin position="352"/>
        <end position="374"/>
    </location>
</feature>
<gene>
    <name evidence="5" type="ORF">CSOJ01_07156</name>
</gene>
<reference evidence="5 6" key="1">
    <citation type="journal article" date="2020" name="Phytopathology">
        <title>Genome Sequence Resources of Colletotrichum truncatum, C. plurivorum, C. musicola, and C. sojae: Four Species Pathogenic to Soybean (Glycine max).</title>
        <authorList>
            <person name="Rogerio F."/>
            <person name="Boufleur T.R."/>
            <person name="Ciampi-Guillardi M."/>
            <person name="Sukno S.A."/>
            <person name="Thon M.R."/>
            <person name="Massola Junior N.S."/>
            <person name="Baroncelli R."/>
        </authorList>
    </citation>
    <scope>NUCLEOTIDE SEQUENCE [LARGE SCALE GENOMIC DNA]</scope>
    <source>
        <strain evidence="5 6">LFN0009</strain>
    </source>
</reference>
<comment type="caution">
    <text evidence="5">The sequence shown here is derived from an EMBL/GenBank/DDBJ whole genome shotgun (WGS) entry which is preliminary data.</text>
</comment>
<feature type="signal peptide" evidence="3">
    <location>
        <begin position="1"/>
        <end position="19"/>
    </location>
</feature>
<feature type="domain" description="Vacuolar sorting protein Vps3844 C-terminal" evidence="4">
    <location>
        <begin position="285"/>
        <end position="387"/>
    </location>
</feature>
<dbReference type="Pfam" id="PF12955">
    <property type="entry name" value="Vps3844_C"/>
    <property type="match status" value="1"/>
</dbReference>
<organism evidence="5 6">
    <name type="scientific">Colletotrichum sojae</name>
    <dbReference type="NCBI Taxonomy" id="2175907"/>
    <lineage>
        <taxon>Eukaryota</taxon>
        <taxon>Fungi</taxon>
        <taxon>Dikarya</taxon>
        <taxon>Ascomycota</taxon>
        <taxon>Pezizomycotina</taxon>
        <taxon>Sordariomycetes</taxon>
        <taxon>Hypocreomycetidae</taxon>
        <taxon>Glomerellales</taxon>
        <taxon>Glomerellaceae</taxon>
        <taxon>Colletotrichum</taxon>
        <taxon>Colletotrichum orchidearum species complex</taxon>
    </lineage>
</organism>
<dbReference type="InterPro" id="IPR024382">
    <property type="entry name" value="Vps3844_C"/>
</dbReference>
<dbReference type="InterPro" id="IPR053065">
    <property type="entry name" value="Archenteron_Induction-Rel"/>
</dbReference>
<feature type="chain" id="PRO_5034687123" evidence="3">
    <location>
        <begin position="20"/>
        <end position="393"/>
    </location>
</feature>
<name>A0A8H6MU51_9PEZI</name>
<keyword evidence="2" id="KW-0472">Membrane</keyword>
<evidence type="ECO:0000256" key="3">
    <source>
        <dbReference type="SAM" id="SignalP"/>
    </source>
</evidence>
<keyword evidence="3" id="KW-0732">Signal</keyword>
<evidence type="ECO:0000256" key="1">
    <source>
        <dbReference type="SAM" id="MobiDB-lite"/>
    </source>
</evidence>
<sequence length="393" mass="41885">MKLSVGFATALAGVATALSSDQPADVYLLRSKQASSSDTPSLPRQIARLIFLQRLSPEGQHATWDLPESISNEKAVDFLNQFGMAPQGLFSNAASTDPSQLVVMVEGITADDAKTLQKSLGVDAPSFRVGDAPSAAGNDLLLANDFQNVGVTSKNCQLEKAINPFAEECWTGKSAVARFDAKKARTESGLLSMDSSIVASLTENISRLRSLATNGEMETTLIIMPESSRKSQIRSWSSKPEEIRRRQVEEVMTNSDEHDQPAATSPVQSKIPFPSHFPRGSIPSCFSSQDACEKATGNCSSRGKCLNKYQKSDGTSRGTCFACQCLATDSKGGSRTHWGGPACSKVDVSVPFWLFAGFTIAMIGALTFAIGLLFSVGEEPLPGVIGAGVSRSK</sequence>
<dbReference type="Proteomes" id="UP000652219">
    <property type="component" value="Unassembled WGS sequence"/>
</dbReference>
<dbReference type="PANTHER" id="PTHR36853:SF1">
    <property type="entry name" value="DUF3844 DOMAIN-CONTAINING PROTEIN"/>
    <property type="match status" value="1"/>
</dbReference>
<keyword evidence="6" id="KW-1185">Reference proteome</keyword>
<feature type="compositionally biased region" description="Basic and acidic residues" evidence="1">
    <location>
        <begin position="250"/>
        <end position="260"/>
    </location>
</feature>
<feature type="region of interest" description="Disordered" evidence="1">
    <location>
        <begin position="250"/>
        <end position="270"/>
    </location>
</feature>
<dbReference type="EMBL" id="WIGN01000107">
    <property type="protein sequence ID" value="KAF6809087.1"/>
    <property type="molecule type" value="Genomic_DNA"/>
</dbReference>
<accession>A0A8H6MU51</accession>